<organism evidence="6 7">
    <name type="scientific">Leifsonia kafniensis</name>
    <dbReference type="NCBI Taxonomy" id="475957"/>
    <lineage>
        <taxon>Bacteria</taxon>
        <taxon>Bacillati</taxon>
        <taxon>Actinomycetota</taxon>
        <taxon>Actinomycetes</taxon>
        <taxon>Micrococcales</taxon>
        <taxon>Microbacteriaceae</taxon>
        <taxon>Leifsonia</taxon>
    </lineage>
</organism>
<dbReference type="RefSeq" id="WP_345068280.1">
    <property type="nucleotide sequence ID" value="NZ_BAABCN010000010.1"/>
</dbReference>
<dbReference type="SUPFAM" id="SSF53822">
    <property type="entry name" value="Periplasmic binding protein-like I"/>
    <property type="match status" value="1"/>
</dbReference>
<evidence type="ECO:0000259" key="5">
    <source>
        <dbReference type="Pfam" id="PF13407"/>
    </source>
</evidence>
<evidence type="ECO:0000313" key="7">
    <source>
        <dbReference type="Proteomes" id="UP001501803"/>
    </source>
</evidence>
<dbReference type="InterPro" id="IPR028082">
    <property type="entry name" value="Peripla_BP_I"/>
</dbReference>
<evidence type="ECO:0000256" key="4">
    <source>
        <dbReference type="SAM" id="SignalP"/>
    </source>
</evidence>
<dbReference type="Pfam" id="PF13407">
    <property type="entry name" value="Peripla_BP_4"/>
    <property type="match status" value="1"/>
</dbReference>
<keyword evidence="3 4" id="KW-0732">Signal</keyword>
<sequence length="431" mass="43282">MAINSISTRRMVKRAPVIALAALFIGTSLVGCSAATDTPTGSTGGGSAVAAATLADSGCGSLPGGMPADPDGVLANIAAPAAKALEGIDFTLSKSAWADTPENKGPWTIGYSALPITGAINQGYLDQLQKRFDEAKAAGLVTGDFQINLMPDPSSMSPAQQLQGYQSLVSSGVDGILLQAFAPVAMATAVDDAGAAGIVTSSFTPISSSYAVASGVSFFQDAGSAAAGVLGQLGGKGKVLIVNGIEGIDPQVQGANGVKAALSVCPDIEVVAEIPAMFTNGTAKTAVQNFLASYPGKIDAVLQMGGMATGVINAFEQVGRDVPLVGMNGASAGALAYWNENKASYSPAGVAGSPAQQADAAWDVLIRTLAGKGPKANYMPLIPTLITSDNVADFVVEGADQNSDAPMGEGAPYVTPEALDEFFAISGSPEK</sequence>
<dbReference type="Gene3D" id="3.40.50.2300">
    <property type="match status" value="2"/>
</dbReference>
<proteinExistence type="inferred from homology"/>
<reference evidence="7" key="1">
    <citation type="journal article" date="2019" name="Int. J. Syst. Evol. Microbiol.">
        <title>The Global Catalogue of Microorganisms (GCM) 10K type strain sequencing project: providing services to taxonomists for standard genome sequencing and annotation.</title>
        <authorList>
            <consortium name="The Broad Institute Genomics Platform"/>
            <consortium name="The Broad Institute Genome Sequencing Center for Infectious Disease"/>
            <person name="Wu L."/>
            <person name="Ma J."/>
        </authorList>
    </citation>
    <scope>NUCLEOTIDE SEQUENCE [LARGE SCALE GENOMIC DNA]</scope>
    <source>
        <strain evidence="7">JCM 17021</strain>
    </source>
</reference>
<dbReference type="EMBL" id="BAABCN010000010">
    <property type="protein sequence ID" value="GAA3886384.1"/>
    <property type="molecule type" value="Genomic_DNA"/>
</dbReference>
<protein>
    <recommendedName>
        <fullName evidence="5">Periplasmic binding protein domain-containing protein</fullName>
    </recommendedName>
</protein>
<feature type="chain" id="PRO_5046182372" description="Periplasmic binding protein domain-containing protein" evidence="4">
    <location>
        <begin position="35"/>
        <end position="431"/>
    </location>
</feature>
<comment type="caution">
    <text evidence="6">The sequence shown here is derived from an EMBL/GenBank/DDBJ whole genome shotgun (WGS) entry which is preliminary data.</text>
</comment>
<comment type="similarity">
    <text evidence="2">Belongs to the bacterial solute-binding protein 2 family.</text>
</comment>
<accession>A0ABP7KUK3</accession>
<evidence type="ECO:0000313" key="6">
    <source>
        <dbReference type="EMBL" id="GAA3886384.1"/>
    </source>
</evidence>
<gene>
    <name evidence="6" type="ORF">GCM10022381_30640</name>
</gene>
<comment type="subcellular location">
    <subcellularLocation>
        <location evidence="1">Cell envelope</location>
    </subcellularLocation>
</comment>
<dbReference type="PANTHER" id="PTHR46847:SF1">
    <property type="entry name" value="D-ALLOSE-BINDING PERIPLASMIC PROTEIN-RELATED"/>
    <property type="match status" value="1"/>
</dbReference>
<dbReference type="PANTHER" id="PTHR46847">
    <property type="entry name" value="D-ALLOSE-BINDING PERIPLASMIC PROTEIN-RELATED"/>
    <property type="match status" value="1"/>
</dbReference>
<evidence type="ECO:0000256" key="2">
    <source>
        <dbReference type="ARBA" id="ARBA00007639"/>
    </source>
</evidence>
<dbReference type="InterPro" id="IPR025997">
    <property type="entry name" value="SBP_2_dom"/>
</dbReference>
<feature type="signal peptide" evidence="4">
    <location>
        <begin position="1"/>
        <end position="34"/>
    </location>
</feature>
<feature type="domain" description="Periplasmic binding protein" evidence="5">
    <location>
        <begin position="121"/>
        <end position="372"/>
    </location>
</feature>
<keyword evidence="7" id="KW-1185">Reference proteome</keyword>
<dbReference type="Proteomes" id="UP001501803">
    <property type="component" value="Unassembled WGS sequence"/>
</dbReference>
<evidence type="ECO:0000256" key="1">
    <source>
        <dbReference type="ARBA" id="ARBA00004196"/>
    </source>
</evidence>
<name>A0ABP7KUK3_9MICO</name>
<evidence type="ECO:0000256" key="3">
    <source>
        <dbReference type="ARBA" id="ARBA00022729"/>
    </source>
</evidence>